<dbReference type="Gene3D" id="3.10.290.10">
    <property type="entry name" value="RNA-binding S4 domain"/>
    <property type="match status" value="1"/>
</dbReference>
<keyword evidence="3 7" id="KW-0413">Isomerase</keyword>
<dbReference type="RefSeq" id="WP_151053557.1">
    <property type="nucleotide sequence ID" value="NZ_CP044222.1"/>
</dbReference>
<evidence type="ECO:0000256" key="2">
    <source>
        <dbReference type="ARBA" id="ARBA00022884"/>
    </source>
</evidence>
<dbReference type="CDD" id="cd00165">
    <property type="entry name" value="S4"/>
    <property type="match status" value="1"/>
</dbReference>
<dbReference type="InterPro" id="IPR006145">
    <property type="entry name" value="PsdUridine_synth_RsuA/RluA"/>
</dbReference>
<dbReference type="Gene3D" id="3.30.70.1560">
    <property type="entry name" value="Alpha-L RNA-binding motif"/>
    <property type="match status" value="1"/>
</dbReference>
<evidence type="ECO:0000259" key="8">
    <source>
        <dbReference type="SMART" id="SM00363"/>
    </source>
</evidence>
<dbReference type="Pfam" id="PF00849">
    <property type="entry name" value="PseudoU_synth_2"/>
    <property type="match status" value="1"/>
</dbReference>
<evidence type="ECO:0000256" key="1">
    <source>
        <dbReference type="ARBA" id="ARBA00008348"/>
    </source>
</evidence>
<dbReference type="Gene3D" id="3.30.70.580">
    <property type="entry name" value="Pseudouridine synthase I, catalytic domain, N-terminal subdomain"/>
    <property type="match status" value="1"/>
</dbReference>
<name>A0A5J6LBC4_9GAMM</name>
<dbReference type="Proteomes" id="UP000325606">
    <property type="component" value="Chromosome"/>
</dbReference>
<dbReference type="SMART" id="SM00363">
    <property type="entry name" value="S4"/>
    <property type="match status" value="1"/>
</dbReference>
<dbReference type="EMBL" id="CP044222">
    <property type="protein sequence ID" value="QEW05512.1"/>
    <property type="molecule type" value="Genomic_DNA"/>
</dbReference>
<comment type="similarity">
    <text evidence="1 7">Belongs to the pseudouridine synthase RsuA family.</text>
</comment>
<evidence type="ECO:0000256" key="5">
    <source>
        <dbReference type="ARBA" id="ARBA00037590"/>
    </source>
</evidence>
<dbReference type="InterPro" id="IPR018496">
    <property type="entry name" value="PsdUridine_synth_RsuA/RluB_CS"/>
</dbReference>
<evidence type="ECO:0000256" key="6">
    <source>
        <dbReference type="PROSITE-ProRule" id="PRU00182"/>
    </source>
</evidence>
<dbReference type="InterPro" id="IPR000748">
    <property type="entry name" value="PsdUridine_synth_RsuA/RluB/E/F"/>
</dbReference>
<dbReference type="InterPro" id="IPR020103">
    <property type="entry name" value="PsdUridine_synth_cat_dom_sf"/>
</dbReference>
<feature type="domain" description="RNA-binding S4" evidence="8">
    <location>
        <begin position="1"/>
        <end position="59"/>
    </location>
</feature>
<keyword evidence="10" id="KW-1185">Reference proteome</keyword>
<dbReference type="FunFam" id="3.30.70.1560:FF:000001">
    <property type="entry name" value="Pseudouridine synthase"/>
    <property type="match status" value="1"/>
</dbReference>
<dbReference type="PANTHER" id="PTHR47683:SF4">
    <property type="entry name" value="PSEUDOURIDINE SYNTHASE"/>
    <property type="match status" value="1"/>
</dbReference>
<evidence type="ECO:0000313" key="9">
    <source>
        <dbReference type="EMBL" id="QEW05512.1"/>
    </source>
</evidence>
<dbReference type="InterPro" id="IPR042092">
    <property type="entry name" value="PsdUridine_s_RsuA/RluB/E/F_cat"/>
</dbReference>
<dbReference type="SUPFAM" id="SSF55120">
    <property type="entry name" value="Pseudouridine synthase"/>
    <property type="match status" value="1"/>
</dbReference>
<comment type="function">
    <text evidence="5">Responsible for synthesis of pseudouridine from uracil-516 in 16S ribosomal RNA.</text>
</comment>
<dbReference type="InterPro" id="IPR002942">
    <property type="entry name" value="S4_RNA-bd"/>
</dbReference>
<dbReference type="InterPro" id="IPR050343">
    <property type="entry name" value="RsuA_PseudoU_synthase"/>
</dbReference>
<dbReference type="EC" id="5.4.99.-" evidence="7"/>
<dbReference type="GO" id="GO:0005829">
    <property type="term" value="C:cytosol"/>
    <property type="evidence" value="ECO:0007669"/>
    <property type="project" value="UniProtKB-ARBA"/>
</dbReference>
<evidence type="ECO:0000256" key="7">
    <source>
        <dbReference type="RuleBase" id="RU003887"/>
    </source>
</evidence>
<sequence>MRLDKYLAQATGMSRKEVKKQLHAGWVLVNDQLERDSGRHINSDDQVVLDGQLLSEPRPRFLMLHKPVGYICSNDDPVHATALTLIDLPAAEKLLIAGRLDLDTSGLLLLTDDGQWTHRITSPKHKLPKRYRTWLAEPLEANAEMLLQRGIMLKSEKQRTKPAQLERISDTEVLITLTEGRYHQVKRMFAALDNRVVALHREQIGEITLDDALAPGEYRDLTQAEIDSVYAGATPT</sequence>
<evidence type="ECO:0000256" key="3">
    <source>
        <dbReference type="ARBA" id="ARBA00023235"/>
    </source>
</evidence>
<accession>A0A5J6LBC4</accession>
<dbReference type="GO" id="GO:0000455">
    <property type="term" value="P:enzyme-directed rRNA pseudouridine synthesis"/>
    <property type="evidence" value="ECO:0007669"/>
    <property type="project" value="UniProtKB-ARBA"/>
</dbReference>
<organism evidence="9 10">
    <name type="scientific">Nitrincola iocasae</name>
    <dbReference type="NCBI Taxonomy" id="2614693"/>
    <lineage>
        <taxon>Bacteria</taxon>
        <taxon>Pseudomonadati</taxon>
        <taxon>Pseudomonadota</taxon>
        <taxon>Gammaproteobacteria</taxon>
        <taxon>Oceanospirillales</taxon>
        <taxon>Oceanospirillaceae</taxon>
        <taxon>Nitrincola</taxon>
    </lineage>
</organism>
<dbReference type="PROSITE" id="PS01149">
    <property type="entry name" value="PSI_RSU"/>
    <property type="match status" value="1"/>
</dbReference>
<dbReference type="NCBIfam" id="TIGR00093">
    <property type="entry name" value="pseudouridine synthase"/>
    <property type="match status" value="1"/>
</dbReference>
<comment type="catalytic activity">
    <reaction evidence="4">
        <text>uridine(516) in 16S rRNA = pseudouridine(516) in 16S rRNA</text>
        <dbReference type="Rhea" id="RHEA:38867"/>
        <dbReference type="Rhea" id="RHEA-COMP:10089"/>
        <dbReference type="Rhea" id="RHEA-COMP:10090"/>
        <dbReference type="ChEBI" id="CHEBI:65314"/>
        <dbReference type="ChEBI" id="CHEBI:65315"/>
        <dbReference type="EC" id="5.4.99.19"/>
    </reaction>
</comment>
<dbReference type="NCBIfam" id="NF008097">
    <property type="entry name" value="PRK10839.1"/>
    <property type="match status" value="1"/>
</dbReference>
<protein>
    <recommendedName>
        <fullName evidence="7">Pseudouridine synthase</fullName>
        <ecNumber evidence="7">5.4.99.-</ecNumber>
    </recommendedName>
</protein>
<keyword evidence="2 6" id="KW-0694">RNA-binding</keyword>
<gene>
    <name evidence="9" type="primary">rsuA</name>
    <name evidence="9" type="ORF">F5I99_02850</name>
</gene>
<dbReference type="GO" id="GO:0160136">
    <property type="term" value="F:16S rRNA pseudouridine(516) synthase activity"/>
    <property type="evidence" value="ECO:0007669"/>
    <property type="project" value="UniProtKB-EC"/>
</dbReference>
<dbReference type="SUPFAM" id="SSF55174">
    <property type="entry name" value="Alpha-L RNA-binding motif"/>
    <property type="match status" value="1"/>
</dbReference>
<dbReference type="KEGG" id="nik:F5I99_02850"/>
<dbReference type="GO" id="GO:0003723">
    <property type="term" value="F:RNA binding"/>
    <property type="evidence" value="ECO:0007669"/>
    <property type="project" value="UniProtKB-KW"/>
</dbReference>
<dbReference type="CDD" id="cd02553">
    <property type="entry name" value="PseudoU_synth_RsuA"/>
    <property type="match status" value="1"/>
</dbReference>
<dbReference type="PANTHER" id="PTHR47683">
    <property type="entry name" value="PSEUDOURIDINE SYNTHASE FAMILY PROTEIN-RELATED"/>
    <property type="match status" value="1"/>
</dbReference>
<proteinExistence type="inferred from homology"/>
<evidence type="ECO:0000313" key="10">
    <source>
        <dbReference type="Proteomes" id="UP000325606"/>
    </source>
</evidence>
<dbReference type="InterPro" id="IPR020094">
    <property type="entry name" value="TruA/RsuA/RluB/E/F_N"/>
</dbReference>
<dbReference type="PROSITE" id="PS50889">
    <property type="entry name" value="S4"/>
    <property type="match status" value="1"/>
</dbReference>
<reference evidence="9 10" key="1">
    <citation type="submission" date="2019-09" db="EMBL/GenBank/DDBJ databases">
        <title>Nitrincola iocasae sp. nov., a bacterium isolated from the sediment collected at a cold seep field in South China Sea.</title>
        <authorList>
            <person name="Zhang H."/>
            <person name="Wang H."/>
            <person name="Li C."/>
        </authorList>
    </citation>
    <scope>NUCLEOTIDE SEQUENCE [LARGE SCALE GENOMIC DNA]</scope>
    <source>
        <strain evidence="9 10">KXZD1103</strain>
    </source>
</reference>
<evidence type="ECO:0000256" key="4">
    <source>
        <dbReference type="ARBA" id="ARBA00036749"/>
    </source>
</evidence>
<dbReference type="AlphaFoldDB" id="A0A5J6LBC4"/>
<dbReference type="InterPro" id="IPR036986">
    <property type="entry name" value="S4_RNA-bd_sf"/>
</dbReference>